<keyword evidence="1 3" id="KW-0853">WD repeat</keyword>
<feature type="repeat" description="WD" evidence="3">
    <location>
        <begin position="197"/>
        <end position="236"/>
    </location>
</feature>
<evidence type="ECO:0000256" key="1">
    <source>
        <dbReference type="ARBA" id="ARBA00022574"/>
    </source>
</evidence>
<comment type="caution">
    <text evidence="5">The sequence shown here is derived from an EMBL/GenBank/DDBJ whole genome shotgun (WGS) entry which is preliminary data.</text>
</comment>
<dbReference type="Proteomes" id="UP001209878">
    <property type="component" value="Unassembled WGS sequence"/>
</dbReference>
<name>A0AAD9PEG5_RIDPI</name>
<keyword evidence="6" id="KW-1185">Reference proteome</keyword>
<evidence type="ECO:0000256" key="2">
    <source>
        <dbReference type="ARBA" id="ARBA00022737"/>
    </source>
</evidence>
<dbReference type="PROSITE" id="PS50082">
    <property type="entry name" value="WD_REPEATS_2"/>
    <property type="match status" value="3"/>
</dbReference>
<protein>
    <submittedName>
        <fullName evidence="5">Uncharacterized protein</fullName>
    </submittedName>
</protein>
<accession>A0AAD9PEG5</accession>
<feature type="region of interest" description="Disordered" evidence="4">
    <location>
        <begin position="149"/>
        <end position="182"/>
    </location>
</feature>
<dbReference type="InterPro" id="IPR036322">
    <property type="entry name" value="WD40_repeat_dom_sf"/>
</dbReference>
<dbReference type="SUPFAM" id="SSF50978">
    <property type="entry name" value="WD40 repeat-like"/>
    <property type="match status" value="1"/>
</dbReference>
<keyword evidence="2" id="KW-0677">Repeat</keyword>
<dbReference type="PRINTS" id="PR00320">
    <property type="entry name" value="GPROTEINBRPT"/>
</dbReference>
<feature type="compositionally biased region" description="Basic and acidic residues" evidence="4">
    <location>
        <begin position="162"/>
        <end position="179"/>
    </location>
</feature>
<dbReference type="AlphaFoldDB" id="A0AAD9PEG5"/>
<proteinExistence type="predicted"/>
<sequence>MSERTPLEKDIRKLRKKLRQIEHLETLDRELNEEEWTKVLSASEFRTELQELLAKLPPTTLDHGDCSPSYTATEDDLSAEVDDVSMEFEASTDDSEQYIHNDDAAGGSVAALGEREATRPDETSQDTEGAPVVKKRCYVDGQYAVDGLESRQQGDITATKRSKTESQGDGRKKTETGQKKKDKQHLWKSYRFQVQLLQGHNDLVGCVALDNDLLVSASRDTTLKVWSVREGTELHSLGGHTGSVTSVLILPLAESNRIARTYDLDTEAGRLVVSGSLDCSIRVWCLNAAQHVKSIYTYSPVTCMAYIDKVGLIVSGSGGGKVELWDLETVQSVQSLHAHDEAVTCITADKDGYIYSSAEDGNVKVFELRQRSLHLVFSSEDVKTELGSKVNWRLTRSIVAASQKVYLGDDGTNVKVLDWKSGVVHKLSNHLTEFGRTDSLCVCSDVLLCTGYDLDYGISYVNVRDLSTERYLGTLTDSQPGRVMCLACAQTSSTGITMVTGGTDLKVWMQVTEKASAR</sequence>
<evidence type="ECO:0000313" key="6">
    <source>
        <dbReference type="Proteomes" id="UP001209878"/>
    </source>
</evidence>
<dbReference type="PROSITE" id="PS50294">
    <property type="entry name" value="WD_REPEATS_REGION"/>
    <property type="match status" value="1"/>
</dbReference>
<evidence type="ECO:0000256" key="3">
    <source>
        <dbReference type="PROSITE-ProRule" id="PRU00221"/>
    </source>
</evidence>
<reference evidence="5" key="1">
    <citation type="journal article" date="2023" name="Mol. Biol. Evol.">
        <title>Third-Generation Sequencing Reveals the Adaptive Role of the Epigenome in Three Deep-Sea Polychaetes.</title>
        <authorList>
            <person name="Perez M."/>
            <person name="Aroh O."/>
            <person name="Sun Y."/>
            <person name="Lan Y."/>
            <person name="Juniper S.K."/>
            <person name="Young C.R."/>
            <person name="Angers B."/>
            <person name="Qian P.Y."/>
        </authorList>
    </citation>
    <scope>NUCLEOTIDE SEQUENCE</scope>
    <source>
        <strain evidence="5">R07B-5</strain>
    </source>
</reference>
<dbReference type="EMBL" id="JAODUO010000018">
    <property type="protein sequence ID" value="KAK2193052.1"/>
    <property type="molecule type" value="Genomic_DNA"/>
</dbReference>
<feature type="repeat" description="WD" evidence="3">
    <location>
        <begin position="269"/>
        <end position="294"/>
    </location>
</feature>
<evidence type="ECO:0000313" key="5">
    <source>
        <dbReference type="EMBL" id="KAK2193052.1"/>
    </source>
</evidence>
<dbReference type="InterPro" id="IPR020472">
    <property type="entry name" value="WD40_PAC1"/>
</dbReference>
<dbReference type="PANTHER" id="PTHR22847">
    <property type="entry name" value="WD40 REPEAT PROTEIN"/>
    <property type="match status" value="1"/>
</dbReference>
<dbReference type="Pfam" id="PF00400">
    <property type="entry name" value="WD40"/>
    <property type="match status" value="4"/>
</dbReference>
<gene>
    <name evidence="5" type="ORF">NP493_18g11005</name>
</gene>
<dbReference type="PANTHER" id="PTHR22847:SF722">
    <property type="entry name" value="NOVEL PROTEIN"/>
    <property type="match status" value="1"/>
</dbReference>
<dbReference type="Gene3D" id="2.130.10.10">
    <property type="entry name" value="YVTN repeat-like/Quinoprotein amine dehydrogenase"/>
    <property type="match status" value="2"/>
</dbReference>
<dbReference type="InterPro" id="IPR015943">
    <property type="entry name" value="WD40/YVTN_repeat-like_dom_sf"/>
</dbReference>
<evidence type="ECO:0000256" key="4">
    <source>
        <dbReference type="SAM" id="MobiDB-lite"/>
    </source>
</evidence>
<feature type="repeat" description="WD" evidence="3">
    <location>
        <begin position="301"/>
        <end position="335"/>
    </location>
</feature>
<dbReference type="InterPro" id="IPR001680">
    <property type="entry name" value="WD40_rpt"/>
</dbReference>
<dbReference type="SMART" id="SM00320">
    <property type="entry name" value="WD40"/>
    <property type="match status" value="5"/>
</dbReference>
<organism evidence="5 6">
    <name type="scientific">Ridgeia piscesae</name>
    <name type="common">Tubeworm</name>
    <dbReference type="NCBI Taxonomy" id="27915"/>
    <lineage>
        <taxon>Eukaryota</taxon>
        <taxon>Metazoa</taxon>
        <taxon>Spiralia</taxon>
        <taxon>Lophotrochozoa</taxon>
        <taxon>Annelida</taxon>
        <taxon>Polychaeta</taxon>
        <taxon>Sedentaria</taxon>
        <taxon>Canalipalpata</taxon>
        <taxon>Sabellida</taxon>
        <taxon>Siboglinidae</taxon>
        <taxon>Ridgeia</taxon>
    </lineage>
</organism>